<keyword evidence="2" id="KW-0732">Signal</keyword>
<dbReference type="EMBL" id="CP132921">
    <property type="protein sequence ID" value="WMW04213.1"/>
    <property type="molecule type" value="Genomic_DNA"/>
</dbReference>
<dbReference type="InterPro" id="IPR011050">
    <property type="entry name" value="Pectin_lyase_fold/virulence"/>
</dbReference>
<feature type="compositionally biased region" description="Polar residues" evidence="1">
    <location>
        <begin position="580"/>
        <end position="595"/>
    </location>
</feature>
<dbReference type="RefSeq" id="WP_011533404.1">
    <property type="nucleotide sequence ID" value="NZ_CP132921.1"/>
</dbReference>
<evidence type="ECO:0000313" key="4">
    <source>
        <dbReference type="EMBL" id="WMW04213.1"/>
    </source>
</evidence>
<gene>
    <name evidence="4" type="ORF">RAH46_17975</name>
</gene>
<feature type="compositionally biased region" description="Basic and acidic residues" evidence="1">
    <location>
        <begin position="1304"/>
        <end position="1318"/>
    </location>
</feature>
<dbReference type="NCBIfam" id="TIGR01901">
    <property type="entry name" value="adhes_NPXG"/>
    <property type="match status" value="1"/>
</dbReference>
<dbReference type="Pfam" id="PF13332">
    <property type="entry name" value="Fil_haemagg_2"/>
    <property type="match status" value="7"/>
</dbReference>
<feature type="domain" description="Filamentous haemagglutinin FhaB/tRNA nuclease CdiA-like TPS" evidence="3">
    <location>
        <begin position="52"/>
        <end position="172"/>
    </location>
</feature>
<dbReference type="Gene3D" id="2.160.20.10">
    <property type="entry name" value="Single-stranded right-handed beta-helix, Pectin lyase-like"/>
    <property type="match status" value="1"/>
</dbReference>
<feature type="region of interest" description="Disordered" evidence="1">
    <location>
        <begin position="504"/>
        <end position="540"/>
    </location>
</feature>
<dbReference type="SMART" id="SM00912">
    <property type="entry name" value="Haemagg_act"/>
    <property type="match status" value="1"/>
</dbReference>
<reference evidence="4 5" key="1">
    <citation type="submission" date="2023-08" db="EMBL/GenBank/DDBJ databases">
        <title>Complete Genome Sequence of Pseudomonas entomophila TVIN A01.</title>
        <authorList>
            <person name="Shelke T."/>
            <person name="Mahar N.S."/>
            <person name="Gupta I."/>
            <person name="Gupta V."/>
        </authorList>
    </citation>
    <scope>NUCLEOTIDE SEQUENCE [LARGE SCALE GENOMIC DNA]</scope>
    <source>
        <strain evidence="4 5">TVIN-A01</strain>
    </source>
</reference>
<proteinExistence type="predicted"/>
<feature type="region of interest" description="Disordered" evidence="1">
    <location>
        <begin position="576"/>
        <end position="612"/>
    </location>
</feature>
<dbReference type="GeneID" id="32805379"/>
<organism evidence="4 5">
    <name type="scientific">Pseudomonas entomophila</name>
    <dbReference type="NCBI Taxonomy" id="312306"/>
    <lineage>
        <taxon>Bacteria</taxon>
        <taxon>Pseudomonadati</taxon>
        <taxon>Pseudomonadota</taxon>
        <taxon>Gammaproteobacteria</taxon>
        <taxon>Pseudomonadales</taxon>
        <taxon>Pseudomonadaceae</taxon>
        <taxon>Pseudomonas</taxon>
    </lineage>
</organism>
<feature type="compositionally biased region" description="Polar residues" evidence="1">
    <location>
        <begin position="504"/>
        <end position="519"/>
    </location>
</feature>
<sequence length="1416" mass="145047">MPKNTFAFHLSPQGKLRWAIASLFLVASLPQALAEGVVVAPGPGGTAQLQTQGGVPIVNIVAPNGAGLSHNQFLDYNVDRQGLVLNNALQAGNSQLAGQLAANPQFQGQAASVILNEVVSRNPSAINGAQEIFGRAADYVLANPNGISVNGASFINTPNASLVVGRPELNEGKLRSLTTQDASGQLQVQGGGLRNDGGSVNLIAPRIDSKGRLDARDQLNLTAGRQQVDYASGQVTHVDPSANTTEQRIDASLFGAMQAGRINIVSTAQGAGVRVGAVQVEGRDGVRIDSAGDLNISGAAVADKLEATRAGVHSSQGDVGLRSGQDLTLAAADVSGRDVGLDAGRNLTLSTVQSRKLQEKRENWRSGALGIDWETYQRTQTDSDTREHGTQVVARRDAQLKSGQDSLLNAANVEAPGHLSVNSGGDLRVTAATERHVQTDQGKHTKGFWKADWDTRSEEQRSVTSQLKGGDIELRAKAAVLAEGAQLASGKDIRIDGKQVKINNASRTDQRDSQNQQSKFFGVSHNEAKQNTRESTSVRSELVAGGNVGLNSTEGIDVVGSTVKASGKLNAEAAGDVKVTSAQDTREQSSASSNRGFVASAKETAPGSGQYRAGVGYVSEQQGATRTDVKQQGSSLSGSEVQVNAGGELALKGATVKSTSGDTTLTGKQVSLLAEQDRHSESSDSSRTSGGVYLTAGLDRAGAGVDFAHGTQQDAASTTTAKTTGVDSAGKLTIKADTLASEGAQVNSAGQLSVTANQVDNRAASDTTSSSHQQSNWSADVGVNVEYKDIARPIAGVVKDVVDGKVTVKDALDGKLPLKDVKDVLDGKTSLTDALGKLGTPNLGVDLAVGHASEQRSEQTGTAVVGQFNGQGVELNVAGALKDQGTQYNANGGVLSVKAGSLQAEAASNTHSRTEQQVNADVSARVYTKTGEDLNVTANGSGGSKSLAEDKSTAVVGSYTGSQGLNIQVGGDARFEGSRFDGGQGAVAVTTGGKLALDQANNHERRDSGSLGGSGSLTVGTLPVGDKIDLGAGFQLDHAGEHIVDSKAQVASIKGSGSVQLASGGDQVLQGTRIDAGGPVTVKAGGALDLQAASDTRTVTGSHLGGGLNLGGKAATGEQGRDLSGKLGGNFNVGQTNERSQTLTGGQLDSRGTVGLEGQSVHLQGTQVGAVGVNVAAGEGGLVLESAQSTQRRGNWGVDLKAGSNLSRNTPADAAQQVTTSKDFDLGGKVHVDYLQGATQQNSHITAGEVTLNSTGAAQLSGARVDGQQVGGKLAGGLTVQDRQDTTTSVRLDLGAGLAGKPGKAKEGQDKEGQEKAGFDYTPSFNAQGEFMRKAATKEASHIASERNLALEGQGVEQAGTLIGAQVKPLGYEVKATLDLPKLPEGGVPSVSLDNGKLKVGPVTVEGHVDGLTTKG</sequence>
<dbReference type="InterPro" id="IPR025157">
    <property type="entry name" value="Hemagglutinin_rpt"/>
</dbReference>
<name>A0ABY9QJI9_9PSED</name>
<evidence type="ECO:0000256" key="1">
    <source>
        <dbReference type="SAM" id="MobiDB-lite"/>
    </source>
</evidence>
<feature type="chain" id="PRO_5045741247" evidence="2">
    <location>
        <begin position="35"/>
        <end position="1416"/>
    </location>
</feature>
<dbReference type="SUPFAM" id="SSF51126">
    <property type="entry name" value="Pectin lyase-like"/>
    <property type="match status" value="1"/>
</dbReference>
<accession>A0ABY9QJI9</accession>
<feature type="region of interest" description="Disordered" evidence="1">
    <location>
        <begin position="1294"/>
        <end position="1320"/>
    </location>
</feature>
<feature type="signal peptide" evidence="2">
    <location>
        <begin position="1"/>
        <end position="34"/>
    </location>
</feature>
<protein>
    <submittedName>
        <fullName evidence="4">Hemagglutinin repeat-containing protein</fullName>
    </submittedName>
</protein>
<keyword evidence="5" id="KW-1185">Reference proteome</keyword>
<dbReference type="InterPro" id="IPR012334">
    <property type="entry name" value="Pectin_lyas_fold"/>
</dbReference>
<evidence type="ECO:0000313" key="5">
    <source>
        <dbReference type="Proteomes" id="UP001183127"/>
    </source>
</evidence>
<evidence type="ECO:0000256" key="2">
    <source>
        <dbReference type="SAM" id="SignalP"/>
    </source>
</evidence>
<feature type="compositionally biased region" description="Basic and acidic residues" evidence="1">
    <location>
        <begin position="435"/>
        <end position="461"/>
    </location>
</feature>
<feature type="region of interest" description="Disordered" evidence="1">
    <location>
        <begin position="622"/>
        <end position="641"/>
    </location>
</feature>
<dbReference type="Proteomes" id="UP001183127">
    <property type="component" value="Chromosome"/>
</dbReference>
<feature type="region of interest" description="Disordered" evidence="1">
    <location>
        <begin position="435"/>
        <end position="462"/>
    </location>
</feature>
<dbReference type="Pfam" id="PF05860">
    <property type="entry name" value="TPS"/>
    <property type="match status" value="1"/>
</dbReference>
<evidence type="ECO:0000259" key="3">
    <source>
        <dbReference type="SMART" id="SM00912"/>
    </source>
</evidence>
<dbReference type="InterPro" id="IPR008638">
    <property type="entry name" value="FhaB/CdiA-like_TPS"/>
</dbReference>